<feature type="non-terminal residue" evidence="1">
    <location>
        <position position="1"/>
    </location>
</feature>
<evidence type="ECO:0000313" key="2">
    <source>
        <dbReference type="Proteomes" id="UP000824469"/>
    </source>
</evidence>
<proteinExistence type="predicted"/>
<organism evidence="1 2">
    <name type="scientific">Taxus chinensis</name>
    <name type="common">Chinese yew</name>
    <name type="synonym">Taxus wallichiana var. chinensis</name>
    <dbReference type="NCBI Taxonomy" id="29808"/>
    <lineage>
        <taxon>Eukaryota</taxon>
        <taxon>Viridiplantae</taxon>
        <taxon>Streptophyta</taxon>
        <taxon>Embryophyta</taxon>
        <taxon>Tracheophyta</taxon>
        <taxon>Spermatophyta</taxon>
        <taxon>Pinopsida</taxon>
        <taxon>Pinidae</taxon>
        <taxon>Conifers II</taxon>
        <taxon>Cupressales</taxon>
        <taxon>Taxaceae</taxon>
        <taxon>Taxus</taxon>
    </lineage>
</organism>
<gene>
    <name evidence="1" type="ORF">KI387_027793</name>
</gene>
<reference evidence="1 2" key="1">
    <citation type="journal article" date="2021" name="Nat. Plants">
        <title>The Taxus genome provides insights into paclitaxel biosynthesis.</title>
        <authorList>
            <person name="Xiong X."/>
            <person name="Gou J."/>
            <person name="Liao Q."/>
            <person name="Li Y."/>
            <person name="Zhou Q."/>
            <person name="Bi G."/>
            <person name="Li C."/>
            <person name="Du R."/>
            <person name="Wang X."/>
            <person name="Sun T."/>
            <person name="Guo L."/>
            <person name="Liang H."/>
            <person name="Lu P."/>
            <person name="Wu Y."/>
            <person name="Zhang Z."/>
            <person name="Ro D.K."/>
            <person name="Shang Y."/>
            <person name="Huang S."/>
            <person name="Yan J."/>
        </authorList>
    </citation>
    <scope>NUCLEOTIDE SEQUENCE [LARGE SCALE GENOMIC DNA]</scope>
    <source>
        <strain evidence="1">Ta-2019</strain>
    </source>
</reference>
<protein>
    <recommendedName>
        <fullName evidence="3">Gag/pol protein</fullName>
    </recommendedName>
</protein>
<keyword evidence="2" id="KW-1185">Reference proteome</keyword>
<evidence type="ECO:0000313" key="1">
    <source>
        <dbReference type="EMBL" id="KAH9312758.1"/>
    </source>
</evidence>
<dbReference type="CDD" id="cd09272">
    <property type="entry name" value="RNase_HI_RT_Ty1"/>
    <property type="match status" value="1"/>
</dbReference>
<feature type="non-terminal residue" evidence="1">
    <location>
        <position position="56"/>
    </location>
</feature>
<name>A0AA38FZW9_TAXCH</name>
<dbReference type="EMBL" id="JAHRHJ020000006">
    <property type="protein sequence ID" value="KAH9312758.1"/>
    <property type="molecule type" value="Genomic_DNA"/>
</dbReference>
<accession>A0AA38FZW9</accession>
<dbReference type="Proteomes" id="UP000824469">
    <property type="component" value="Unassembled WGS sequence"/>
</dbReference>
<evidence type="ECO:0008006" key="3">
    <source>
        <dbReference type="Google" id="ProtNLM"/>
    </source>
</evidence>
<comment type="caution">
    <text evidence="1">The sequence shown here is derived from an EMBL/GenBank/DDBJ whole genome shotgun (WGS) entry which is preliminary data.</text>
</comment>
<dbReference type="AlphaFoldDB" id="A0AA38FZW9"/>
<sequence>MAGDLDGRRITTGYILIVGGMTVSWISRFHKVEALSTTEAEYVATTQASKEIIWMR</sequence>